<name>A0ABR1GJX1_9HYPO</name>
<evidence type="ECO:0000313" key="2">
    <source>
        <dbReference type="EMBL" id="KAK7398433.1"/>
    </source>
</evidence>
<comment type="caution">
    <text evidence="2">The sequence shown here is derived from an EMBL/GenBank/DDBJ whole genome shotgun (WGS) entry which is preliminary data.</text>
</comment>
<evidence type="ECO:0000313" key="3">
    <source>
        <dbReference type="Proteomes" id="UP001498476"/>
    </source>
</evidence>
<accession>A0ABR1GJX1</accession>
<feature type="compositionally biased region" description="Basic and acidic residues" evidence="1">
    <location>
        <begin position="29"/>
        <end position="40"/>
    </location>
</feature>
<keyword evidence="3" id="KW-1185">Reference proteome</keyword>
<gene>
    <name evidence="2" type="ORF">QQX98_012184</name>
</gene>
<protein>
    <submittedName>
        <fullName evidence="2">Uncharacterized protein</fullName>
    </submittedName>
</protein>
<reference evidence="2 3" key="1">
    <citation type="journal article" date="2025" name="Microbiol. Resour. Announc.">
        <title>Draft genome sequences for Neonectria magnoliae and Neonectria punicea, canker pathogens of Liriodendron tulipifera and Acer saccharum in West Virginia.</title>
        <authorList>
            <person name="Petronek H.M."/>
            <person name="Kasson M.T."/>
            <person name="Metheny A.M."/>
            <person name="Stauder C.M."/>
            <person name="Lovett B."/>
            <person name="Lynch S.C."/>
            <person name="Garnas J.R."/>
            <person name="Kasson L.R."/>
            <person name="Stajich J.E."/>
        </authorList>
    </citation>
    <scope>NUCLEOTIDE SEQUENCE [LARGE SCALE GENOMIC DNA]</scope>
    <source>
        <strain evidence="2 3">NRRL 64653</strain>
    </source>
</reference>
<proteinExistence type="predicted"/>
<dbReference type="EMBL" id="JAZAVJ010000337">
    <property type="protein sequence ID" value="KAK7398433.1"/>
    <property type="molecule type" value="Genomic_DNA"/>
</dbReference>
<evidence type="ECO:0000256" key="1">
    <source>
        <dbReference type="SAM" id="MobiDB-lite"/>
    </source>
</evidence>
<organism evidence="2 3">
    <name type="scientific">Neonectria punicea</name>
    <dbReference type="NCBI Taxonomy" id="979145"/>
    <lineage>
        <taxon>Eukaryota</taxon>
        <taxon>Fungi</taxon>
        <taxon>Dikarya</taxon>
        <taxon>Ascomycota</taxon>
        <taxon>Pezizomycotina</taxon>
        <taxon>Sordariomycetes</taxon>
        <taxon>Hypocreomycetidae</taxon>
        <taxon>Hypocreales</taxon>
        <taxon>Nectriaceae</taxon>
        <taxon>Neonectria</taxon>
    </lineage>
</organism>
<dbReference type="Proteomes" id="UP001498476">
    <property type="component" value="Unassembled WGS sequence"/>
</dbReference>
<feature type="region of interest" description="Disordered" evidence="1">
    <location>
        <begin position="27"/>
        <end position="49"/>
    </location>
</feature>
<sequence length="723" mass="80337">MEQIQVPPERSPPSWLTSLDAIAKWAQPRTDRDGDGDAKFGHVQGPAASGKSTYAPFGLWKALTALCPDMLVVHAVAEYKLLPVQRRREGEWFRASTQNPMFELATMTYAALLRKLKKNTTPTKRVPQPHGWVFDHLPRRVLVILDVDADVSAEFALALAATLTWASSTAYLAGAAVRVLTLSWEPIHPLVKDFYRAQEPLHVDSFSLGADNLTLDTIEAIVIPVNQQGALQTMVQNVDTLGDSSHTVVYLGEDAINQPPGWIVEATQDEVSPQTWKGIGKHRRILPMSAAAKMAGKLTGSDYLHVIVGDTRRRAIFDSQTSQVVDVNLLLSGSERRQQLSWVKRTNLGPLNIFLYVKAGYPDAENVPRRADVASSQISTFIVGLACFQHWSSDMEWAMSAVGRMAPEAVYEVKRRVLEAGLVQFAPGIRPTLDLDEEPAAALSNTLPMVGYDERVARVLSGRPYSRNLVYAKAQLAAVLTVGLRDITHIDSDVVRREDIKPVELLGFTSSIAYTGTLWMVLALIRTVPSLSHDPDVRAANVATTSQAWMMEEFKSTIRTKAQKAMQLVAELASNVLNAHEMPLAPPAASSEMLSSEDVRILYGDFIDAFSHQLAILQVRQDGRMEMRDVVSGMHLYPAPLVRNLIDWRKIQAENNGEHIVGFYTQAVRDYKKSVTVITDWNWIPESTARRWPGYGSMTRPTTMYPLGVNYDEVRRVGEQMGM</sequence>